<dbReference type="Pfam" id="PF00080">
    <property type="entry name" value="Sod_Cu"/>
    <property type="match status" value="1"/>
</dbReference>
<keyword evidence="5" id="KW-0479">Metal-binding</keyword>
<keyword evidence="10" id="KW-1015">Disulfide bond</keyword>
<keyword evidence="6" id="KW-0862">Zinc</keyword>
<dbReference type="GO" id="GO:0005507">
    <property type="term" value="F:copper ion binding"/>
    <property type="evidence" value="ECO:0007669"/>
    <property type="project" value="InterPro"/>
</dbReference>
<organism evidence="13 14">
    <name type="scientific">Spodoptera exigua multiple nucleopolyhedrovirus</name>
    <dbReference type="NCBI Taxonomy" id="10454"/>
    <lineage>
        <taxon>Viruses</taxon>
        <taxon>Viruses incertae sedis</taxon>
        <taxon>Naldaviricetes</taxon>
        <taxon>Lefavirales</taxon>
        <taxon>Baculoviridae</taxon>
        <taxon>Alphabaculovirus</taxon>
    </lineage>
</organism>
<comment type="cofactor">
    <cofactor evidence="2">
        <name>Zn(2+)</name>
        <dbReference type="ChEBI" id="CHEBI:29105"/>
    </cofactor>
</comment>
<dbReference type="EC" id="1.15.1.1" evidence="4"/>
<dbReference type="PROSITE" id="PS00332">
    <property type="entry name" value="SOD_CU_ZN_2"/>
    <property type="match status" value="1"/>
</dbReference>
<protein>
    <recommendedName>
        <fullName evidence="4">superoxide dismutase</fullName>
        <ecNumber evidence="4">1.15.1.1</ecNumber>
    </recommendedName>
</protein>
<dbReference type="GO" id="GO:0004784">
    <property type="term" value="F:superoxide dismutase activity"/>
    <property type="evidence" value="ECO:0007669"/>
    <property type="project" value="UniProtKB-EC"/>
</dbReference>
<dbReference type="RefSeq" id="YP_010797804.1">
    <property type="nucleotide sequence ID" value="NC_076246.1"/>
</dbReference>
<dbReference type="SUPFAM" id="SSF49329">
    <property type="entry name" value="Cu,Zn superoxide dismutase-like"/>
    <property type="match status" value="1"/>
</dbReference>
<evidence type="ECO:0000256" key="5">
    <source>
        <dbReference type="ARBA" id="ARBA00022723"/>
    </source>
</evidence>
<comment type="catalytic activity">
    <reaction evidence="11">
        <text>2 superoxide + 2 H(+) = H2O2 + O2</text>
        <dbReference type="Rhea" id="RHEA:20696"/>
        <dbReference type="ChEBI" id="CHEBI:15378"/>
        <dbReference type="ChEBI" id="CHEBI:15379"/>
        <dbReference type="ChEBI" id="CHEBI:16240"/>
        <dbReference type="ChEBI" id="CHEBI:18421"/>
        <dbReference type="EC" id="1.15.1.1"/>
    </reaction>
</comment>
<comment type="cofactor">
    <cofactor evidence="1">
        <name>Cu cation</name>
        <dbReference type="ChEBI" id="CHEBI:23378"/>
    </cofactor>
</comment>
<evidence type="ECO:0000256" key="1">
    <source>
        <dbReference type="ARBA" id="ARBA00001935"/>
    </source>
</evidence>
<evidence type="ECO:0000256" key="6">
    <source>
        <dbReference type="ARBA" id="ARBA00022833"/>
    </source>
</evidence>
<keyword evidence="7" id="KW-0049">Antioxidant</keyword>
<dbReference type="InterPro" id="IPR001424">
    <property type="entry name" value="SOD_Cu_Zn_dom"/>
</dbReference>
<feature type="domain" description="Superoxide dismutase copper/zinc binding" evidence="12">
    <location>
        <begin position="24"/>
        <end position="160"/>
    </location>
</feature>
<evidence type="ECO:0000259" key="12">
    <source>
        <dbReference type="Pfam" id="PF00080"/>
    </source>
</evidence>
<reference evidence="13 14" key="1">
    <citation type="submission" date="2018-05" db="EMBL/GenBank/DDBJ databases">
        <title>The genome sequence of a novel Spodoptera exigua multiple nucleopolyhedrovirus, SeMNPV-QD, isolated from Qingdao, China.</title>
        <authorList>
            <person name="Chen Y."/>
            <person name="Qi B."/>
            <person name="Zheng G."/>
            <person name="Zhang Y."/>
            <person name="Li C."/>
        </authorList>
    </citation>
    <scope>NUCLEOTIDE SEQUENCE [LARGE SCALE GENOMIC DNA]</scope>
    <source>
        <strain evidence="13">SeMNPV-QD</strain>
    </source>
</reference>
<evidence type="ECO:0000256" key="3">
    <source>
        <dbReference type="ARBA" id="ARBA00010457"/>
    </source>
</evidence>
<evidence type="ECO:0000256" key="11">
    <source>
        <dbReference type="ARBA" id="ARBA00049204"/>
    </source>
</evidence>
<dbReference type="KEGG" id="vg:80535796"/>
<evidence type="ECO:0000256" key="10">
    <source>
        <dbReference type="ARBA" id="ARBA00023157"/>
    </source>
</evidence>
<keyword evidence="9" id="KW-0186">Copper</keyword>
<keyword evidence="14" id="KW-1185">Reference proteome</keyword>
<proteinExistence type="inferred from homology"/>
<name>A0A3G2JTX9_9ABAC</name>
<sequence>MKSSTRADFLYKRMKAICVIDGDVKGEIIFRQQSPKHLVHITGFIMNLPKGMHGLHVHEFGDTSNGCTSAGEHFNPTNSDHGAPNAIVRHVGDLGNIETKFSNTLTEIDKIDNVLTLFGEHSVLGRSLVVHTNRDDLGLTDHPLSKITGNSGGRLGCGIIGYAVK</sequence>
<dbReference type="InterPro" id="IPR036423">
    <property type="entry name" value="SOD-like_Cu/Zn_dom_sf"/>
</dbReference>
<keyword evidence="8" id="KW-0560">Oxidoreductase</keyword>
<evidence type="ECO:0000256" key="2">
    <source>
        <dbReference type="ARBA" id="ARBA00001947"/>
    </source>
</evidence>
<dbReference type="EMBL" id="MH370144">
    <property type="protein sequence ID" value="AYN45000.1"/>
    <property type="molecule type" value="Genomic_DNA"/>
</dbReference>
<dbReference type="FunFam" id="2.60.40.200:FF:000013">
    <property type="entry name" value="Superoxide dismutase [Cu-Zn]"/>
    <property type="match status" value="1"/>
</dbReference>
<gene>
    <name evidence="13" type="primary">sod</name>
    <name evidence="13" type="ORF">SENV_ORF40</name>
</gene>
<dbReference type="InterPro" id="IPR018152">
    <property type="entry name" value="SOD_Cu/Zn_BS"/>
</dbReference>
<dbReference type="Proteomes" id="UP000676073">
    <property type="component" value="Segment"/>
</dbReference>
<dbReference type="Gene3D" id="2.60.40.200">
    <property type="entry name" value="Superoxide dismutase, copper/zinc binding domain"/>
    <property type="match status" value="1"/>
</dbReference>
<evidence type="ECO:0000256" key="4">
    <source>
        <dbReference type="ARBA" id="ARBA00012682"/>
    </source>
</evidence>
<dbReference type="InterPro" id="IPR024134">
    <property type="entry name" value="SOD_Cu/Zn_/chaperone"/>
</dbReference>
<dbReference type="CDD" id="cd00305">
    <property type="entry name" value="Cu-Zn_Superoxide_Dismutase"/>
    <property type="match status" value="1"/>
</dbReference>
<comment type="similarity">
    <text evidence="3">Belongs to the Cu-Zn superoxide dismutase family.</text>
</comment>
<evidence type="ECO:0000256" key="8">
    <source>
        <dbReference type="ARBA" id="ARBA00023002"/>
    </source>
</evidence>
<accession>A0A3G2JTX9</accession>
<evidence type="ECO:0000256" key="9">
    <source>
        <dbReference type="ARBA" id="ARBA00023008"/>
    </source>
</evidence>
<evidence type="ECO:0000256" key="7">
    <source>
        <dbReference type="ARBA" id="ARBA00022862"/>
    </source>
</evidence>
<evidence type="ECO:0000313" key="13">
    <source>
        <dbReference type="EMBL" id="AYN45000.1"/>
    </source>
</evidence>
<dbReference type="GeneID" id="80535796"/>
<evidence type="ECO:0000313" key="14">
    <source>
        <dbReference type="Proteomes" id="UP000676073"/>
    </source>
</evidence>
<dbReference type="PANTHER" id="PTHR10003">
    <property type="entry name" value="SUPEROXIDE DISMUTASE CU-ZN -RELATED"/>
    <property type="match status" value="1"/>
</dbReference>
<dbReference type="PRINTS" id="PR00068">
    <property type="entry name" value="CUZNDISMTASE"/>
</dbReference>